<dbReference type="PROSITE" id="PS51186">
    <property type="entry name" value="GNAT"/>
    <property type="match status" value="1"/>
</dbReference>
<feature type="domain" description="N-acetyltransferase" evidence="1">
    <location>
        <begin position="1"/>
        <end position="145"/>
    </location>
</feature>
<dbReference type="EMBL" id="CP120682">
    <property type="protein sequence ID" value="WKN37360.1"/>
    <property type="molecule type" value="Genomic_DNA"/>
</dbReference>
<evidence type="ECO:0000259" key="1">
    <source>
        <dbReference type="PROSITE" id="PS51186"/>
    </source>
</evidence>
<accession>A0AA49JGZ3</accession>
<dbReference type="AlphaFoldDB" id="A0AA49JGZ3"/>
<sequence length="151" mass="17176">MELVPVKKTLEENAEFSTNPECQESLPVTVNYFQRIGYHPPWIGYFAKKNNQLVGVAAFKGAPRNGRVEIAYGTFEGFRQQGMGAEICRTLVDLSLKTDPTVMITARTLPENNYSTRILEKNNFTLTGTVYDEEDGNVWEWEYRPGQAMTQ</sequence>
<dbReference type="InterPro" id="IPR016181">
    <property type="entry name" value="Acyl_CoA_acyltransferase"/>
</dbReference>
<dbReference type="SUPFAM" id="SSF55729">
    <property type="entry name" value="Acyl-CoA N-acyltransferases (Nat)"/>
    <property type="match status" value="1"/>
</dbReference>
<evidence type="ECO:0000313" key="2">
    <source>
        <dbReference type="EMBL" id="WKN37360.1"/>
    </source>
</evidence>
<reference evidence="2" key="2">
    <citation type="journal article" date="2024" name="Antonie Van Leeuwenhoek">
        <title>Roseihalotalea indica gen. nov., sp. nov., a halophilic Bacteroidetes from mesopelagic Southwest Indian Ocean with higher carbohydrate metabolic potential.</title>
        <authorList>
            <person name="Chen B."/>
            <person name="Zhang M."/>
            <person name="Lin D."/>
            <person name="Ye J."/>
            <person name="Tang K."/>
        </authorList>
    </citation>
    <scope>NUCLEOTIDE SEQUENCE</scope>
    <source>
        <strain evidence="2">TK19036</strain>
    </source>
</reference>
<dbReference type="Pfam" id="PF13302">
    <property type="entry name" value="Acetyltransf_3"/>
    <property type="match status" value="1"/>
</dbReference>
<reference evidence="2" key="1">
    <citation type="journal article" date="2023" name="Comput. Struct. Biotechnol. J.">
        <title>Discovery of a novel marine Bacteroidetes with a rich repertoire of carbohydrate-active enzymes.</title>
        <authorList>
            <person name="Chen B."/>
            <person name="Liu G."/>
            <person name="Chen Q."/>
            <person name="Wang H."/>
            <person name="Liu L."/>
            <person name="Tang K."/>
        </authorList>
    </citation>
    <scope>NUCLEOTIDE SEQUENCE</scope>
    <source>
        <strain evidence="2">TK19036</strain>
    </source>
</reference>
<name>A0AA49JGZ3_9BACT</name>
<proteinExistence type="predicted"/>
<dbReference type="Gene3D" id="3.40.630.30">
    <property type="match status" value="1"/>
</dbReference>
<dbReference type="InterPro" id="IPR000182">
    <property type="entry name" value="GNAT_dom"/>
</dbReference>
<dbReference type="GO" id="GO:0016747">
    <property type="term" value="F:acyltransferase activity, transferring groups other than amino-acyl groups"/>
    <property type="evidence" value="ECO:0007669"/>
    <property type="project" value="InterPro"/>
</dbReference>
<protein>
    <submittedName>
        <fullName evidence="2">GNAT family protein</fullName>
    </submittedName>
</protein>
<gene>
    <name evidence="2" type="ORF">K4G66_01390</name>
</gene>
<organism evidence="2">
    <name type="scientific">Roseihalotalea indica</name>
    <dbReference type="NCBI Taxonomy" id="2867963"/>
    <lineage>
        <taxon>Bacteria</taxon>
        <taxon>Pseudomonadati</taxon>
        <taxon>Bacteroidota</taxon>
        <taxon>Cytophagia</taxon>
        <taxon>Cytophagales</taxon>
        <taxon>Catalimonadaceae</taxon>
        <taxon>Roseihalotalea</taxon>
    </lineage>
</organism>